<protein>
    <submittedName>
        <fullName evidence="1">Uncharacterized protein</fullName>
    </submittedName>
</protein>
<accession>A0A2P2MQ33</accession>
<reference evidence="1" key="1">
    <citation type="submission" date="2018-02" db="EMBL/GenBank/DDBJ databases">
        <title>Rhizophora mucronata_Transcriptome.</title>
        <authorList>
            <person name="Meera S.P."/>
            <person name="Sreeshan A."/>
            <person name="Augustine A."/>
        </authorList>
    </citation>
    <scope>NUCLEOTIDE SEQUENCE</scope>
    <source>
        <tissue evidence="1">Leaf</tissue>
    </source>
</reference>
<organism evidence="1">
    <name type="scientific">Rhizophora mucronata</name>
    <name type="common">Asiatic mangrove</name>
    <dbReference type="NCBI Taxonomy" id="61149"/>
    <lineage>
        <taxon>Eukaryota</taxon>
        <taxon>Viridiplantae</taxon>
        <taxon>Streptophyta</taxon>
        <taxon>Embryophyta</taxon>
        <taxon>Tracheophyta</taxon>
        <taxon>Spermatophyta</taxon>
        <taxon>Magnoliopsida</taxon>
        <taxon>eudicotyledons</taxon>
        <taxon>Gunneridae</taxon>
        <taxon>Pentapetalae</taxon>
        <taxon>rosids</taxon>
        <taxon>fabids</taxon>
        <taxon>Malpighiales</taxon>
        <taxon>Rhizophoraceae</taxon>
        <taxon>Rhizophora</taxon>
    </lineage>
</organism>
<evidence type="ECO:0000313" key="1">
    <source>
        <dbReference type="EMBL" id="MBX32333.1"/>
    </source>
</evidence>
<sequence length="84" mass="10040">MAPEDQETVEMVSHNLSEYGMKQHWLLPAPTQPSNCLQIQKLYTCPCMLVTQTTMRFQWHEVERKVFHNTEKIWHHLQSTRCAR</sequence>
<dbReference type="AlphaFoldDB" id="A0A2P2MQ33"/>
<name>A0A2P2MQ33_RHIMU</name>
<dbReference type="EMBL" id="GGEC01051849">
    <property type="protein sequence ID" value="MBX32333.1"/>
    <property type="molecule type" value="Transcribed_RNA"/>
</dbReference>
<proteinExistence type="predicted"/>